<dbReference type="EMBL" id="CCXS01000001">
    <property type="protein sequence ID" value="CEG24198.1"/>
    <property type="molecule type" value="Genomic_DNA"/>
</dbReference>
<dbReference type="AlphaFoldDB" id="A0A098EPG7"/>
<keyword evidence="7" id="KW-0328">Glycosyltransferase</keyword>
<evidence type="ECO:0000256" key="11">
    <source>
        <dbReference type="NCBIfam" id="TIGR01515"/>
    </source>
</evidence>
<dbReference type="RefSeq" id="WP_052653515.1">
    <property type="nucleotide sequence ID" value="NZ_CCXS01000001.1"/>
</dbReference>
<evidence type="ECO:0000256" key="10">
    <source>
        <dbReference type="ARBA" id="ARBA00023277"/>
    </source>
</evidence>
<dbReference type="GO" id="GO:0043169">
    <property type="term" value="F:cation binding"/>
    <property type="evidence" value="ECO:0007669"/>
    <property type="project" value="InterPro"/>
</dbReference>
<dbReference type="SUPFAM" id="SSF51445">
    <property type="entry name" value="(Trans)glycosidases"/>
    <property type="match status" value="1"/>
</dbReference>
<accession>A0A098EPG7</accession>
<keyword evidence="8" id="KW-0808">Transferase</keyword>
<evidence type="ECO:0000256" key="12">
    <source>
        <dbReference type="PIRSR" id="PIRSR000463-1"/>
    </source>
</evidence>
<comment type="function">
    <text evidence="2">Catalyzes the formation of the alpha-1,6-glucosidic linkages in glycogen by scission of a 1,4-alpha-linked oligosaccharide from growing alpha-1,4-glucan chains and the subsequent attachment of the oligosaccharide to the alpha-1,6 position.</text>
</comment>
<dbReference type="PIRSF" id="PIRSF000463">
    <property type="entry name" value="GlgB"/>
    <property type="match status" value="1"/>
</dbReference>
<sequence>MNGDKASLNEKEAANFHNGQMSDAYRYFGPHLQDGGTRFTLWAPDVAQVAVIGTMGEQEPERFEMKPLPFDPSIWEVRIPRKLTGFKYEYEIETMEGKRIRKSDPYARASEMRPGTCSIVPADSVFTWSKEILLQKQLLFQNHFEKPLAIYELHMGTWKRAPDGSFLTYRAIAEELIPYVKKHGFTHIEILPITEHPLDESWGYQTTGYFSPTSRYGTAEDLKYFSNECAKNGLGLFLDWVPGHFCQDLHGLVLFNGAPLYEDRRKERRKNPEWGTMNFDINRGEVVSFLLSSAHYWLHEFKFDGFRMDALMKLLFVPNDPRRVHNEEGAEFLRKLTASIKQHHPDSILIAEDAWHYPNVTGKTEDGGIGFDYKWNFGWMHDVLSYMETPPKERPEKHQKLNFSLMYYYDERYVSIFSHDEVVHGQKSLLNKLPGNKEEKFHQLRLLLAFWMTHPGKKLLFMGQEFGHDDEWEFQPELDWFLLDQPSHRQMDAFTKELLAFYKKEKALFELDNDRAGFEWLDPDNHEQSVLAFIRRGRAAEDECIVVGNFSNRDYSGFEVGVPLPALYERVFSTASPLYGGRGTEKGEAAARNVPVDGQSQSIAIELRAFAMEIWKKKSDGSENYEE</sequence>
<proteinExistence type="inferred from homology"/>
<reference evidence="14 15" key="1">
    <citation type="submission" date="2014-09" db="EMBL/GenBank/DDBJ databases">
        <authorList>
            <person name="Urmite Genomes Urmite Genomes"/>
        </authorList>
    </citation>
    <scope>NUCLEOTIDE SEQUENCE [LARGE SCALE GENOMIC DNA]</scope>
    <source>
        <strain evidence="14 15">ES2</strain>
    </source>
</reference>
<dbReference type="EC" id="2.4.1.18" evidence="5 11"/>
<evidence type="ECO:0000256" key="6">
    <source>
        <dbReference type="ARBA" id="ARBA00022600"/>
    </source>
</evidence>
<evidence type="ECO:0000313" key="15">
    <source>
        <dbReference type="Proteomes" id="UP000043699"/>
    </source>
</evidence>
<dbReference type="Gene3D" id="2.60.40.10">
    <property type="entry name" value="Immunoglobulins"/>
    <property type="match status" value="1"/>
</dbReference>
<dbReference type="Pfam" id="PF02922">
    <property type="entry name" value="CBM_48"/>
    <property type="match status" value="1"/>
</dbReference>
<dbReference type="GO" id="GO:0003844">
    <property type="term" value="F:1,4-alpha-glucan branching enzyme activity"/>
    <property type="evidence" value="ECO:0007669"/>
    <property type="project" value="UniProtKB-UniRule"/>
</dbReference>
<feature type="domain" description="Glycosyl hydrolase family 13 catalytic" evidence="13">
    <location>
        <begin position="152"/>
        <end position="495"/>
    </location>
</feature>
<dbReference type="InterPro" id="IPR006407">
    <property type="entry name" value="GlgB"/>
</dbReference>
<dbReference type="GO" id="GO:0005829">
    <property type="term" value="C:cytosol"/>
    <property type="evidence" value="ECO:0007669"/>
    <property type="project" value="TreeGrafter"/>
</dbReference>
<dbReference type="InterPro" id="IPR006048">
    <property type="entry name" value="A-amylase/branching_C"/>
</dbReference>
<comment type="pathway">
    <text evidence="3">Glycan biosynthesis; glycogen biosynthesis.</text>
</comment>
<evidence type="ECO:0000313" key="14">
    <source>
        <dbReference type="EMBL" id="CEG24198.1"/>
    </source>
</evidence>
<dbReference type="NCBIfam" id="TIGR01515">
    <property type="entry name" value="branching_enzym"/>
    <property type="match status" value="1"/>
</dbReference>
<gene>
    <name evidence="14" type="primary">glgB</name>
    <name evidence="14" type="ORF">BN1080_03218</name>
</gene>
<dbReference type="PANTHER" id="PTHR43651">
    <property type="entry name" value="1,4-ALPHA-GLUCAN-BRANCHING ENZYME"/>
    <property type="match status" value="1"/>
</dbReference>
<dbReference type="Gene3D" id="2.60.40.1180">
    <property type="entry name" value="Golgi alpha-mannosidase II"/>
    <property type="match status" value="1"/>
</dbReference>
<evidence type="ECO:0000256" key="9">
    <source>
        <dbReference type="ARBA" id="ARBA00023056"/>
    </source>
</evidence>
<organism evidence="14 15">
    <name type="scientific">Planococcus massiliensis</name>
    <dbReference type="NCBI Taxonomy" id="1499687"/>
    <lineage>
        <taxon>Bacteria</taxon>
        <taxon>Bacillati</taxon>
        <taxon>Bacillota</taxon>
        <taxon>Bacilli</taxon>
        <taxon>Bacillales</taxon>
        <taxon>Caryophanaceae</taxon>
        <taxon>Planococcus</taxon>
    </lineage>
</organism>
<dbReference type="STRING" id="1499687.BN1080_03218"/>
<dbReference type="NCBIfam" id="NF008967">
    <property type="entry name" value="PRK12313.1"/>
    <property type="match status" value="1"/>
</dbReference>
<dbReference type="PANTHER" id="PTHR43651:SF3">
    <property type="entry name" value="1,4-ALPHA-GLUCAN-BRANCHING ENZYME"/>
    <property type="match status" value="1"/>
</dbReference>
<dbReference type="UniPathway" id="UPA00164"/>
<dbReference type="CDD" id="cd02855">
    <property type="entry name" value="E_set_GBE_prok_N"/>
    <property type="match status" value="1"/>
</dbReference>
<dbReference type="Pfam" id="PF00128">
    <property type="entry name" value="Alpha-amylase"/>
    <property type="match status" value="1"/>
</dbReference>
<evidence type="ECO:0000256" key="8">
    <source>
        <dbReference type="ARBA" id="ARBA00022679"/>
    </source>
</evidence>
<evidence type="ECO:0000256" key="4">
    <source>
        <dbReference type="ARBA" id="ARBA00009000"/>
    </source>
</evidence>
<evidence type="ECO:0000259" key="13">
    <source>
        <dbReference type="SMART" id="SM00642"/>
    </source>
</evidence>
<evidence type="ECO:0000256" key="7">
    <source>
        <dbReference type="ARBA" id="ARBA00022676"/>
    </source>
</evidence>
<dbReference type="CDD" id="cd11322">
    <property type="entry name" value="AmyAc_Glg_BE"/>
    <property type="match status" value="1"/>
</dbReference>
<comment type="catalytic activity">
    <reaction evidence="1">
        <text>Transfers a segment of a (1-&gt;4)-alpha-D-glucan chain to a primary hydroxy group in a similar glucan chain.</text>
        <dbReference type="EC" id="2.4.1.18"/>
    </reaction>
</comment>
<dbReference type="InterPro" id="IPR017853">
    <property type="entry name" value="GH"/>
</dbReference>
<evidence type="ECO:0000256" key="5">
    <source>
        <dbReference type="ARBA" id="ARBA00012541"/>
    </source>
</evidence>
<dbReference type="SMART" id="SM00642">
    <property type="entry name" value="Aamy"/>
    <property type="match status" value="1"/>
</dbReference>
<dbReference type="Gene3D" id="3.20.20.80">
    <property type="entry name" value="Glycosidases"/>
    <property type="match status" value="1"/>
</dbReference>
<feature type="active site" description="Nucleophile" evidence="12">
    <location>
        <position position="309"/>
    </location>
</feature>
<dbReference type="InterPro" id="IPR037439">
    <property type="entry name" value="Branching_enzy"/>
</dbReference>
<evidence type="ECO:0000256" key="1">
    <source>
        <dbReference type="ARBA" id="ARBA00000826"/>
    </source>
</evidence>
<evidence type="ECO:0000256" key="2">
    <source>
        <dbReference type="ARBA" id="ARBA00002953"/>
    </source>
</evidence>
<name>A0A098EPG7_9BACL</name>
<evidence type="ECO:0000256" key="3">
    <source>
        <dbReference type="ARBA" id="ARBA00004964"/>
    </source>
</evidence>
<keyword evidence="9" id="KW-0320">Glycogen biosynthesis</keyword>
<dbReference type="GO" id="GO:0004553">
    <property type="term" value="F:hydrolase activity, hydrolyzing O-glycosyl compounds"/>
    <property type="evidence" value="ECO:0007669"/>
    <property type="project" value="InterPro"/>
</dbReference>
<dbReference type="InterPro" id="IPR004193">
    <property type="entry name" value="Glyco_hydro_13_N"/>
</dbReference>
<feature type="active site" description="Proton donor" evidence="12">
    <location>
        <position position="352"/>
    </location>
</feature>
<comment type="similarity">
    <text evidence="4">Belongs to the glycosyl hydrolase 13 family. GlgB subfamily.</text>
</comment>
<keyword evidence="10" id="KW-0119">Carbohydrate metabolism</keyword>
<keyword evidence="15" id="KW-1185">Reference proteome</keyword>
<dbReference type="GO" id="GO:0005978">
    <property type="term" value="P:glycogen biosynthetic process"/>
    <property type="evidence" value="ECO:0007669"/>
    <property type="project" value="UniProtKB-UniRule"/>
</dbReference>
<dbReference type="InterPro" id="IPR044143">
    <property type="entry name" value="GlgB_N_E_set_prok"/>
</dbReference>
<dbReference type="Proteomes" id="UP000043699">
    <property type="component" value="Unassembled WGS sequence"/>
</dbReference>
<protein>
    <recommendedName>
        <fullName evidence="5 11">1,4-alpha-glucan branching enzyme</fullName>
        <ecNumber evidence="5 11">2.4.1.18</ecNumber>
    </recommendedName>
</protein>
<dbReference type="Pfam" id="PF02806">
    <property type="entry name" value="Alpha-amylase_C"/>
    <property type="match status" value="1"/>
</dbReference>
<dbReference type="SUPFAM" id="SSF51011">
    <property type="entry name" value="Glycosyl hydrolase domain"/>
    <property type="match status" value="1"/>
</dbReference>
<dbReference type="InterPro" id="IPR013783">
    <property type="entry name" value="Ig-like_fold"/>
</dbReference>
<dbReference type="InterPro" id="IPR006047">
    <property type="entry name" value="GH13_cat_dom"/>
</dbReference>
<keyword evidence="6" id="KW-0321">Glycogen metabolism</keyword>
<dbReference type="InterPro" id="IPR013780">
    <property type="entry name" value="Glyco_hydro_b"/>
</dbReference>